<feature type="transmembrane region" description="Helical" evidence="1">
    <location>
        <begin position="6"/>
        <end position="24"/>
    </location>
</feature>
<evidence type="ECO:0000256" key="1">
    <source>
        <dbReference type="SAM" id="Phobius"/>
    </source>
</evidence>
<keyword evidence="1" id="KW-0472">Membrane</keyword>
<reference evidence="2" key="1">
    <citation type="submission" date="2019-11" db="EMBL/GenBank/DDBJ databases">
        <authorList>
            <person name="Feng L."/>
        </authorList>
    </citation>
    <scope>NUCLEOTIDE SEQUENCE</scope>
    <source>
        <strain evidence="2">VdisparLFYP95</strain>
    </source>
</reference>
<evidence type="ECO:0000313" key="2">
    <source>
        <dbReference type="EMBL" id="VYU36195.1"/>
    </source>
</evidence>
<accession>A0A6N3E810</accession>
<feature type="transmembrane region" description="Helical" evidence="1">
    <location>
        <begin position="155"/>
        <end position="178"/>
    </location>
</feature>
<organism evidence="2">
    <name type="scientific">Veillonella dispar</name>
    <dbReference type="NCBI Taxonomy" id="39778"/>
    <lineage>
        <taxon>Bacteria</taxon>
        <taxon>Bacillati</taxon>
        <taxon>Bacillota</taxon>
        <taxon>Negativicutes</taxon>
        <taxon>Veillonellales</taxon>
        <taxon>Veillonellaceae</taxon>
        <taxon>Veillonella</taxon>
    </lineage>
</organism>
<keyword evidence="1" id="KW-1133">Transmembrane helix</keyword>
<name>A0A6N3E810_9FIRM</name>
<protein>
    <submittedName>
        <fullName evidence="2">Uncharacterized protein</fullName>
    </submittedName>
</protein>
<sequence length="181" mass="20576">MEQLFYLLIPLGLCLFYLGIKYTIRFGRAKMLYEMPYVNKEGTFTLERAGTYGLWLSGKMFTKAPIGEFGFNVVDEKTGRSIPLTLSIMRARVNGITHSRMELYTFDAVPGTYRLSITEDPFVLDVVMKKVGDKVIKGDINYNQFTIQIYTHTSFVLMFISIWMIVLGLLSTVLGGVLPNI</sequence>
<gene>
    <name evidence="2" type="ORF">VDLFYP95_00252</name>
</gene>
<keyword evidence="1" id="KW-0812">Transmembrane</keyword>
<dbReference type="AlphaFoldDB" id="A0A6N3E810"/>
<dbReference type="RefSeq" id="WP_156720081.1">
    <property type="nucleotide sequence ID" value="NZ_CACRUF010000056.1"/>
</dbReference>
<proteinExistence type="predicted"/>
<dbReference type="EMBL" id="CACRUF010000056">
    <property type="protein sequence ID" value="VYU36195.1"/>
    <property type="molecule type" value="Genomic_DNA"/>
</dbReference>